<feature type="transmembrane region" description="Helical" evidence="11">
    <location>
        <begin position="49"/>
        <end position="67"/>
    </location>
</feature>
<protein>
    <recommendedName>
        <fullName evidence="9">Oligopeptide transporter 1</fullName>
    </recommendedName>
</protein>
<feature type="transmembrane region" description="Helical" evidence="11">
    <location>
        <begin position="79"/>
        <end position="103"/>
    </location>
</feature>
<dbReference type="InterPro" id="IPR036259">
    <property type="entry name" value="MFS_trans_sf"/>
</dbReference>
<comment type="similarity">
    <text evidence="2 10">Belongs to the major facilitator superfamily. Proton-dependent oligopeptide transporter (POT/PTR) (TC 2.A.17) family.</text>
</comment>
<keyword evidence="7 11" id="KW-1133">Transmembrane helix</keyword>
<dbReference type="GO" id="GO:0016020">
    <property type="term" value="C:membrane"/>
    <property type="evidence" value="ECO:0007669"/>
    <property type="project" value="UniProtKB-SubCell"/>
</dbReference>
<evidence type="ECO:0000256" key="8">
    <source>
        <dbReference type="ARBA" id="ARBA00023136"/>
    </source>
</evidence>
<evidence type="ECO:0000256" key="4">
    <source>
        <dbReference type="ARBA" id="ARBA00022692"/>
    </source>
</evidence>
<accession>A0AAW1UBE9</accession>
<name>A0AAW1UBE9_9CUCU</name>
<evidence type="ECO:0000256" key="9">
    <source>
        <dbReference type="ARBA" id="ARBA00078114"/>
    </source>
</evidence>
<evidence type="ECO:0000256" key="7">
    <source>
        <dbReference type="ARBA" id="ARBA00022989"/>
    </source>
</evidence>
<keyword evidence="8 11" id="KW-0472">Membrane</keyword>
<dbReference type="PROSITE" id="PS01023">
    <property type="entry name" value="PTR2_2"/>
    <property type="match status" value="1"/>
</dbReference>
<reference evidence="12 13" key="1">
    <citation type="submission" date="2023-03" db="EMBL/GenBank/DDBJ databases">
        <title>Genome insight into feeding habits of ladybird beetles.</title>
        <authorList>
            <person name="Li H.-S."/>
            <person name="Huang Y.-H."/>
            <person name="Pang H."/>
        </authorList>
    </citation>
    <scope>NUCLEOTIDE SEQUENCE [LARGE SCALE GENOMIC DNA]</scope>
    <source>
        <strain evidence="12">SYSU_2023b</strain>
        <tissue evidence="12">Whole body</tissue>
    </source>
</reference>
<comment type="subcellular location">
    <subcellularLocation>
        <location evidence="1 10">Membrane</location>
        <topology evidence="1 10">Multi-pass membrane protein</topology>
    </subcellularLocation>
</comment>
<keyword evidence="3 10" id="KW-0813">Transport</keyword>
<dbReference type="FunFam" id="1.20.1250.20:FF:000049">
    <property type="entry name" value="Solute carrier family 15 member 2"/>
    <property type="match status" value="1"/>
</dbReference>
<keyword evidence="4 10" id="KW-0812">Transmembrane</keyword>
<keyword evidence="5" id="KW-0571">Peptide transport</keyword>
<dbReference type="SUPFAM" id="SSF103473">
    <property type="entry name" value="MFS general substrate transporter"/>
    <property type="match status" value="1"/>
</dbReference>
<dbReference type="Proteomes" id="UP001431783">
    <property type="component" value="Unassembled WGS sequence"/>
</dbReference>
<feature type="transmembrane region" description="Helical" evidence="11">
    <location>
        <begin position="593"/>
        <end position="612"/>
    </location>
</feature>
<feature type="transmembrane region" description="Helical" evidence="11">
    <location>
        <begin position="150"/>
        <end position="170"/>
    </location>
</feature>
<dbReference type="Gene3D" id="1.20.1250.20">
    <property type="entry name" value="MFS general substrate transporter like domains"/>
    <property type="match status" value="2"/>
</dbReference>
<dbReference type="GO" id="GO:0006857">
    <property type="term" value="P:oligopeptide transport"/>
    <property type="evidence" value="ECO:0007669"/>
    <property type="project" value="InterPro"/>
</dbReference>
<evidence type="ECO:0000256" key="1">
    <source>
        <dbReference type="ARBA" id="ARBA00004141"/>
    </source>
</evidence>
<feature type="transmembrane region" description="Helical" evidence="11">
    <location>
        <begin position="182"/>
        <end position="203"/>
    </location>
</feature>
<evidence type="ECO:0000313" key="13">
    <source>
        <dbReference type="Proteomes" id="UP001431783"/>
    </source>
</evidence>
<sequence>MVKISEIQISIICIVATEFCERFSFCGVRTILSIYLRNELMLSENTSTIVYHVFIMGCYIIPTIGAICADSVVGKYRTILYFSLIYLAGNILMCGASICSVQLSKMFFTPVGLFLIAFGTGGVKPCVAAFGGDQFYLPDQREELQHFFSLFYFSINLGGFMGMTITPILRQVVTCFGEDTCYPLVFGFPATLMMVSIVLFVIGKPWYRIKYPKKNVMLDFIKCAFYALAKRMVRDTKRYDHWLDYAQDKYSRKLIDDMKIVFSVLFLFLPVPLFWSLFDQQGSRWTFQASHMNGYVFGFEIVPDQMQVINPAMVLVMIPFFDIILKPVMASCRILDNNLSRMAVGGFAASLAFFSAGIVETVLEKTYPELPDKQHSSMFIVNTLPCELDVLNPFNKSLTMQSSEMIMFKNMPADNSQHYKLIVEAPLLCGNIKMKKNYFQMYLTPIENQVDTVIIGMDVTNRIKVFLTDPIDFKKSLNGKARVRIAYMKSSGNLNNVTVSLKNKEGLQDVYFVQDSENIYLATSGYMELPDGKYKCIISSAEIPVITTKNIVLEFGGIYALIIRESFRGIEFLEVYPMAAANSVNILWLIPQYFFISVAEIFFAIAGLEFAFMQAPKSMKTVTIAGWYMSVAIGNFLVILVTQASIFKSQAQEFFLFAILIIIDMIIFLRIVSKYRFVQLEADSSIYLFRGEQCPLIKEESLHLYGNVEDEDKE</sequence>
<feature type="transmembrane region" description="Helical" evidence="11">
    <location>
        <begin position="109"/>
        <end position="130"/>
    </location>
</feature>
<evidence type="ECO:0000256" key="11">
    <source>
        <dbReference type="SAM" id="Phobius"/>
    </source>
</evidence>
<dbReference type="InterPro" id="IPR018456">
    <property type="entry name" value="PTR2_symporter_CS"/>
</dbReference>
<keyword evidence="13" id="KW-1185">Reference proteome</keyword>
<dbReference type="EMBL" id="JARQZJ010000044">
    <property type="protein sequence ID" value="KAK9878001.1"/>
    <property type="molecule type" value="Genomic_DNA"/>
</dbReference>
<feature type="transmembrane region" description="Helical" evidence="11">
    <location>
        <begin position="260"/>
        <end position="278"/>
    </location>
</feature>
<evidence type="ECO:0000256" key="5">
    <source>
        <dbReference type="ARBA" id="ARBA00022856"/>
    </source>
</evidence>
<evidence type="ECO:0000256" key="3">
    <source>
        <dbReference type="ARBA" id="ARBA00022448"/>
    </source>
</evidence>
<dbReference type="InterPro" id="IPR000109">
    <property type="entry name" value="POT_fam"/>
</dbReference>
<dbReference type="AlphaFoldDB" id="A0AAW1UBE9"/>
<evidence type="ECO:0000256" key="6">
    <source>
        <dbReference type="ARBA" id="ARBA00022927"/>
    </source>
</evidence>
<gene>
    <name evidence="12" type="ORF">WA026_020213</name>
</gene>
<feature type="transmembrane region" description="Helical" evidence="11">
    <location>
        <begin position="654"/>
        <end position="672"/>
    </location>
</feature>
<organism evidence="12 13">
    <name type="scientific">Henosepilachna vigintioctopunctata</name>
    <dbReference type="NCBI Taxonomy" id="420089"/>
    <lineage>
        <taxon>Eukaryota</taxon>
        <taxon>Metazoa</taxon>
        <taxon>Ecdysozoa</taxon>
        <taxon>Arthropoda</taxon>
        <taxon>Hexapoda</taxon>
        <taxon>Insecta</taxon>
        <taxon>Pterygota</taxon>
        <taxon>Neoptera</taxon>
        <taxon>Endopterygota</taxon>
        <taxon>Coleoptera</taxon>
        <taxon>Polyphaga</taxon>
        <taxon>Cucujiformia</taxon>
        <taxon>Coccinelloidea</taxon>
        <taxon>Coccinellidae</taxon>
        <taxon>Epilachninae</taxon>
        <taxon>Epilachnini</taxon>
        <taxon>Henosepilachna</taxon>
    </lineage>
</organism>
<evidence type="ECO:0000256" key="10">
    <source>
        <dbReference type="RuleBase" id="RU003755"/>
    </source>
</evidence>
<comment type="caution">
    <text evidence="12">The sequence shown here is derived from an EMBL/GenBank/DDBJ whole genome shotgun (WGS) entry which is preliminary data.</text>
</comment>
<proteinExistence type="inferred from homology"/>
<evidence type="ECO:0000313" key="12">
    <source>
        <dbReference type="EMBL" id="KAK9878001.1"/>
    </source>
</evidence>
<dbReference type="Pfam" id="PF00854">
    <property type="entry name" value="PTR2"/>
    <property type="match status" value="2"/>
</dbReference>
<dbReference type="PANTHER" id="PTHR11654">
    <property type="entry name" value="OLIGOPEPTIDE TRANSPORTER-RELATED"/>
    <property type="match status" value="1"/>
</dbReference>
<dbReference type="GO" id="GO:0022857">
    <property type="term" value="F:transmembrane transporter activity"/>
    <property type="evidence" value="ECO:0007669"/>
    <property type="project" value="InterPro"/>
</dbReference>
<keyword evidence="6" id="KW-0653">Protein transport</keyword>
<dbReference type="GO" id="GO:0015031">
    <property type="term" value="P:protein transport"/>
    <property type="evidence" value="ECO:0007669"/>
    <property type="project" value="UniProtKB-KW"/>
</dbReference>
<evidence type="ECO:0000256" key="2">
    <source>
        <dbReference type="ARBA" id="ARBA00005982"/>
    </source>
</evidence>
<feature type="transmembrane region" description="Helical" evidence="11">
    <location>
        <begin position="624"/>
        <end position="642"/>
    </location>
</feature>